<evidence type="ECO:0000313" key="2">
    <source>
        <dbReference type="Proteomes" id="UP000299102"/>
    </source>
</evidence>
<gene>
    <name evidence="1" type="ORF">EVAR_13964_1</name>
</gene>
<keyword evidence="2" id="KW-1185">Reference proteome</keyword>
<reference evidence="1 2" key="1">
    <citation type="journal article" date="2019" name="Commun. Biol.">
        <title>The bagworm genome reveals a unique fibroin gene that provides high tensile strength.</title>
        <authorList>
            <person name="Kono N."/>
            <person name="Nakamura H."/>
            <person name="Ohtoshi R."/>
            <person name="Tomita M."/>
            <person name="Numata K."/>
            <person name="Arakawa K."/>
        </authorList>
    </citation>
    <scope>NUCLEOTIDE SEQUENCE [LARGE SCALE GENOMIC DNA]</scope>
</reference>
<dbReference type="EMBL" id="BGZK01000142">
    <property type="protein sequence ID" value="GBP22683.1"/>
    <property type="molecule type" value="Genomic_DNA"/>
</dbReference>
<protein>
    <submittedName>
        <fullName evidence="1">Uncharacterized protein</fullName>
    </submittedName>
</protein>
<name>A0A4C1U8E0_EUMVA</name>
<organism evidence="1 2">
    <name type="scientific">Eumeta variegata</name>
    <name type="common">Bagworm moth</name>
    <name type="synonym">Eumeta japonica</name>
    <dbReference type="NCBI Taxonomy" id="151549"/>
    <lineage>
        <taxon>Eukaryota</taxon>
        <taxon>Metazoa</taxon>
        <taxon>Ecdysozoa</taxon>
        <taxon>Arthropoda</taxon>
        <taxon>Hexapoda</taxon>
        <taxon>Insecta</taxon>
        <taxon>Pterygota</taxon>
        <taxon>Neoptera</taxon>
        <taxon>Endopterygota</taxon>
        <taxon>Lepidoptera</taxon>
        <taxon>Glossata</taxon>
        <taxon>Ditrysia</taxon>
        <taxon>Tineoidea</taxon>
        <taxon>Psychidae</taxon>
        <taxon>Oiketicinae</taxon>
        <taxon>Eumeta</taxon>
    </lineage>
</organism>
<dbReference type="AlphaFoldDB" id="A0A4C1U8E0"/>
<sequence>MSCLSKRKDQAVLALLACGLQETVNKMNDSVKKRGESTTACNIYKEVPRGELYAIVDRMGLRRVSGYADRWRHFRP</sequence>
<proteinExistence type="predicted"/>
<dbReference type="Proteomes" id="UP000299102">
    <property type="component" value="Unassembled WGS sequence"/>
</dbReference>
<evidence type="ECO:0000313" key="1">
    <source>
        <dbReference type="EMBL" id="GBP22683.1"/>
    </source>
</evidence>
<comment type="caution">
    <text evidence="1">The sequence shown here is derived from an EMBL/GenBank/DDBJ whole genome shotgun (WGS) entry which is preliminary data.</text>
</comment>
<dbReference type="OrthoDB" id="8196546at2759"/>
<accession>A0A4C1U8E0</accession>